<name>A0AA37XFD4_9MICO</name>
<evidence type="ECO:0000259" key="3">
    <source>
        <dbReference type="Pfam" id="PF11258"/>
    </source>
</evidence>
<dbReference type="EMBL" id="BSUM01000001">
    <property type="protein sequence ID" value="GMA32399.1"/>
    <property type="molecule type" value="Genomic_DNA"/>
</dbReference>
<keyword evidence="2" id="KW-0732">Signal</keyword>
<dbReference type="PROSITE" id="PS51257">
    <property type="entry name" value="PROKAR_LIPOPROTEIN"/>
    <property type="match status" value="1"/>
</dbReference>
<feature type="region of interest" description="Disordered" evidence="1">
    <location>
        <begin position="28"/>
        <end position="57"/>
    </location>
</feature>
<evidence type="ECO:0000313" key="6">
    <source>
        <dbReference type="Proteomes" id="UP001157161"/>
    </source>
</evidence>
<reference evidence="5" key="1">
    <citation type="journal article" date="2014" name="Int. J. Syst. Evol. Microbiol.">
        <title>Complete genome sequence of Corynebacterium casei LMG S-19264T (=DSM 44701T), isolated from a smear-ripened cheese.</title>
        <authorList>
            <consortium name="US DOE Joint Genome Institute (JGI-PGF)"/>
            <person name="Walter F."/>
            <person name="Albersmeier A."/>
            <person name="Kalinowski J."/>
            <person name="Ruckert C."/>
        </authorList>
    </citation>
    <scope>NUCLEOTIDE SEQUENCE</scope>
    <source>
        <strain evidence="5">NBRC 112290</strain>
    </source>
</reference>
<feature type="compositionally biased region" description="Low complexity" evidence="1">
    <location>
        <begin position="28"/>
        <end position="42"/>
    </location>
</feature>
<dbReference type="Gene3D" id="3.50.90.10">
    <property type="entry name" value="YerB-like"/>
    <property type="match status" value="1"/>
</dbReference>
<reference evidence="5" key="2">
    <citation type="submission" date="2023-02" db="EMBL/GenBank/DDBJ databases">
        <authorList>
            <person name="Sun Q."/>
            <person name="Mori K."/>
        </authorList>
    </citation>
    <scope>NUCLEOTIDE SEQUENCE</scope>
    <source>
        <strain evidence="5">NBRC 112290</strain>
    </source>
</reference>
<evidence type="ECO:0000256" key="2">
    <source>
        <dbReference type="SAM" id="SignalP"/>
    </source>
</evidence>
<dbReference type="Pfam" id="PF17479">
    <property type="entry name" value="DUF3048_C"/>
    <property type="match status" value="1"/>
</dbReference>
<comment type="caution">
    <text evidence="5">The sequence shown here is derived from an EMBL/GenBank/DDBJ whole genome shotgun (WGS) entry which is preliminary data.</text>
</comment>
<evidence type="ECO:0000313" key="5">
    <source>
        <dbReference type="EMBL" id="GMA32399.1"/>
    </source>
</evidence>
<feature type="domain" description="DUF3048" evidence="3">
    <location>
        <begin position="61"/>
        <end position="195"/>
    </location>
</feature>
<evidence type="ECO:0008006" key="7">
    <source>
        <dbReference type="Google" id="ProtNLM"/>
    </source>
</evidence>
<dbReference type="Pfam" id="PF11258">
    <property type="entry name" value="DUF3048"/>
    <property type="match status" value="1"/>
</dbReference>
<dbReference type="InterPro" id="IPR023158">
    <property type="entry name" value="YerB-like_sf"/>
</dbReference>
<gene>
    <name evidence="5" type="ORF">GCM10025875_23910</name>
</gene>
<feature type="signal peptide" evidence="2">
    <location>
        <begin position="1"/>
        <end position="27"/>
    </location>
</feature>
<feature type="domain" description="DUF3048" evidence="4">
    <location>
        <begin position="233"/>
        <end position="340"/>
    </location>
</feature>
<feature type="chain" id="PRO_5041207658" description="DUF3048 domain-containing protein" evidence="2">
    <location>
        <begin position="28"/>
        <end position="353"/>
    </location>
</feature>
<evidence type="ECO:0000259" key="4">
    <source>
        <dbReference type="Pfam" id="PF17479"/>
    </source>
</evidence>
<accession>A0AA37XFD4</accession>
<dbReference type="AlphaFoldDB" id="A0AA37XFD4"/>
<protein>
    <recommendedName>
        <fullName evidence="7">DUF3048 domain-containing protein</fullName>
    </recommendedName>
</protein>
<dbReference type="InterPro" id="IPR035328">
    <property type="entry name" value="DUF3048_C"/>
</dbReference>
<proteinExistence type="predicted"/>
<evidence type="ECO:0000256" key="1">
    <source>
        <dbReference type="SAM" id="MobiDB-lite"/>
    </source>
</evidence>
<dbReference type="Proteomes" id="UP001157161">
    <property type="component" value="Unassembled WGS sequence"/>
</dbReference>
<sequence>MRALTPAARAALAATLAIGLLAGCGGAADPEPTAATETVEPDTGVDKSAAPEPVLPATWPLTGVEGEIEERPAVAVKIENSPQARPQTGLEAADVVWEEMVEGGITRFNAVYHSQIPETVGPIRSVRPMDAGIAAPLQGLIAFSGGQGPFVQRMRDAGLQVLSQDEGAPGFSRSSERRAPHNVYGAVNEFLAAAEPGRPVPPAQFAFAPSAEEATTATAGAPAARLVTAFPQHVPSWDWDAEGGRWLRNEGSAEAVGAGGERLGATTVVVMRVEVVSSGALDPAGNPVPETVLSGSGEAIVASGGATVTGTWSKAGDGDPVVLTGGDGQPIQLAPGNVWVELVPTSGGNVEIS</sequence>
<dbReference type="SUPFAM" id="SSF159774">
    <property type="entry name" value="YerB-like"/>
    <property type="match status" value="1"/>
</dbReference>
<keyword evidence="6" id="KW-1185">Reference proteome</keyword>
<organism evidence="5 6">
    <name type="scientific">Litorihabitans aurantiacus</name>
    <dbReference type="NCBI Taxonomy" id="1930061"/>
    <lineage>
        <taxon>Bacteria</taxon>
        <taxon>Bacillati</taxon>
        <taxon>Actinomycetota</taxon>
        <taxon>Actinomycetes</taxon>
        <taxon>Micrococcales</taxon>
        <taxon>Beutenbergiaceae</taxon>
        <taxon>Litorihabitans</taxon>
    </lineage>
</organism>
<dbReference type="RefSeq" id="WP_284251095.1">
    <property type="nucleotide sequence ID" value="NZ_BSUM01000001.1"/>
</dbReference>
<dbReference type="InterPro" id="IPR021416">
    <property type="entry name" value="DUF3048_N"/>
</dbReference>